<organism evidence="4 5">
    <name type="scientific">Nocardioides zeicaulis</name>
    <dbReference type="NCBI Taxonomy" id="1776857"/>
    <lineage>
        <taxon>Bacteria</taxon>
        <taxon>Bacillati</taxon>
        <taxon>Actinomycetota</taxon>
        <taxon>Actinomycetes</taxon>
        <taxon>Propionibacteriales</taxon>
        <taxon>Nocardioidaceae</taxon>
        <taxon>Nocardioides</taxon>
    </lineage>
</organism>
<sequence>MLPTRRTRAAATAASMVLDRARSESRAVTHVLAALAGVSDADPTAAVQEALGAVREAFGWEYGSYWQVDGEAAVLRFVTDSGQVSPDFAAVTARSTFAEGVGLAGRAWQRRELVLVRDLADVPDCVRAPVARRVGVRSGVCVPLLDEGGRVVGTMDFLTTRALDPTEDHLTTLRSVGLLVSQALQRVHERARQAALARDMAAVTSVLARLASAESPDEAARVALDVVREEFGWAYGSYWALDAERTALHFVLESGSASDEFREVTLAASFREGVGLSGRTWAAREMVFVPDLGEMTDCVRAPAAQRAGVRSGVCLPIIVGGQVIATMDFFATERLELPRNRSDTLRNTAFLVSQAIERTQAAERLRTAGAELMTSISEVERNVDLATTVSEDAADATRRAGELVARLEASSQEIGKVVRVITEIAQQTNLLALNATIEAARAGEAGKGFAVVAGEVKELASETARATADVSGQVGAIQADAAGVVGSLNDIGEVVGRINQTQSMISDVLTEQTTVTRGILAG</sequence>
<comment type="caution">
    <text evidence="4">The sequence shown here is derived from an EMBL/GenBank/DDBJ whole genome shotgun (WGS) entry which is preliminary data.</text>
</comment>
<dbReference type="Proteomes" id="UP001589698">
    <property type="component" value="Unassembled WGS sequence"/>
</dbReference>
<evidence type="ECO:0000313" key="5">
    <source>
        <dbReference type="Proteomes" id="UP001589698"/>
    </source>
</evidence>
<dbReference type="InterPro" id="IPR029016">
    <property type="entry name" value="GAF-like_dom_sf"/>
</dbReference>
<dbReference type="SUPFAM" id="SSF55781">
    <property type="entry name" value="GAF domain-like"/>
    <property type="match status" value="2"/>
</dbReference>
<evidence type="ECO:0000256" key="2">
    <source>
        <dbReference type="PROSITE-ProRule" id="PRU00284"/>
    </source>
</evidence>
<feature type="domain" description="Methyl-accepting transducer" evidence="3">
    <location>
        <begin position="357"/>
        <end position="522"/>
    </location>
</feature>
<dbReference type="PROSITE" id="PS50111">
    <property type="entry name" value="CHEMOTAXIS_TRANSDUC_2"/>
    <property type="match status" value="1"/>
</dbReference>
<dbReference type="SMART" id="SM00283">
    <property type="entry name" value="MA"/>
    <property type="match status" value="1"/>
</dbReference>
<name>A0ABV6DYY4_9ACTN</name>
<dbReference type="InterPro" id="IPR004089">
    <property type="entry name" value="MCPsignal_dom"/>
</dbReference>
<dbReference type="EMBL" id="JBHLXH010000001">
    <property type="protein sequence ID" value="MFC0221936.1"/>
    <property type="molecule type" value="Genomic_DNA"/>
</dbReference>
<dbReference type="PANTHER" id="PTHR32089:SF112">
    <property type="entry name" value="LYSOZYME-LIKE PROTEIN-RELATED"/>
    <property type="match status" value="1"/>
</dbReference>
<dbReference type="Pfam" id="PF13185">
    <property type="entry name" value="GAF_2"/>
    <property type="match status" value="2"/>
</dbReference>
<dbReference type="Gene3D" id="1.10.287.950">
    <property type="entry name" value="Methyl-accepting chemotaxis protein"/>
    <property type="match status" value="1"/>
</dbReference>
<dbReference type="SMART" id="SM00065">
    <property type="entry name" value="GAF"/>
    <property type="match status" value="2"/>
</dbReference>
<evidence type="ECO:0000313" key="4">
    <source>
        <dbReference type="EMBL" id="MFC0221936.1"/>
    </source>
</evidence>
<protein>
    <submittedName>
        <fullName evidence="4">GAF domain-containing protein</fullName>
    </submittedName>
</protein>
<evidence type="ECO:0000259" key="3">
    <source>
        <dbReference type="PROSITE" id="PS50111"/>
    </source>
</evidence>
<gene>
    <name evidence="4" type="ORF">ACFFJG_05540</name>
</gene>
<dbReference type="PANTHER" id="PTHR32089">
    <property type="entry name" value="METHYL-ACCEPTING CHEMOTAXIS PROTEIN MCPB"/>
    <property type="match status" value="1"/>
</dbReference>
<dbReference type="RefSeq" id="WP_378517601.1">
    <property type="nucleotide sequence ID" value="NZ_CBCSDI010000009.1"/>
</dbReference>
<keyword evidence="1 2" id="KW-0807">Transducer</keyword>
<dbReference type="Pfam" id="PF00015">
    <property type="entry name" value="MCPsignal"/>
    <property type="match status" value="1"/>
</dbReference>
<dbReference type="Gene3D" id="3.30.450.40">
    <property type="match status" value="2"/>
</dbReference>
<keyword evidence="5" id="KW-1185">Reference proteome</keyword>
<dbReference type="InterPro" id="IPR003018">
    <property type="entry name" value="GAF"/>
</dbReference>
<accession>A0ABV6DYY4</accession>
<reference evidence="4 5" key="1">
    <citation type="submission" date="2024-09" db="EMBL/GenBank/DDBJ databases">
        <authorList>
            <person name="Sun Q."/>
            <person name="Mori K."/>
        </authorList>
    </citation>
    <scope>NUCLEOTIDE SEQUENCE [LARGE SCALE GENOMIC DNA]</scope>
    <source>
        <strain evidence="4 5">CCM 8654</strain>
    </source>
</reference>
<evidence type="ECO:0000256" key="1">
    <source>
        <dbReference type="ARBA" id="ARBA00023224"/>
    </source>
</evidence>
<proteinExistence type="predicted"/>
<dbReference type="SUPFAM" id="SSF58104">
    <property type="entry name" value="Methyl-accepting chemotaxis protein (MCP) signaling domain"/>
    <property type="match status" value="1"/>
</dbReference>